<dbReference type="AlphaFoldDB" id="A0AAU9IQD8"/>
<feature type="region of interest" description="Disordered" evidence="1">
    <location>
        <begin position="132"/>
        <end position="151"/>
    </location>
</feature>
<proteinExistence type="predicted"/>
<gene>
    <name evidence="2" type="ORF">BSTOLATCC_MIC16803</name>
    <name evidence="3" type="ORF">BSTOLATCC_MIC64168</name>
</gene>
<comment type="caution">
    <text evidence="2">The sequence shown here is derived from an EMBL/GenBank/DDBJ whole genome shotgun (WGS) entry which is preliminary data.</text>
</comment>
<evidence type="ECO:0000313" key="3">
    <source>
        <dbReference type="EMBL" id="CAG9335705.1"/>
    </source>
</evidence>
<accession>A0AAU9IQD8</accession>
<evidence type="ECO:0000313" key="2">
    <source>
        <dbReference type="EMBL" id="CAG9316697.1"/>
    </source>
</evidence>
<evidence type="ECO:0000313" key="4">
    <source>
        <dbReference type="Proteomes" id="UP001162131"/>
    </source>
</evidence>
<feature type="compositionally biased region" description="Acidic residues" evidence="1">
    <location>
        <begin position="139"/>
        <end position="151"/>
    </location>
</feature>
<evidence type="ECO:0000256" key="1">
    <source>
        <dbReference type="SAM" id="MobiDB-lite"/>
    </source>
</evidence>
<organism evidence="2 4">
    <name type="scientific">Blepharisma stoltei</name>
    <dbReference type="NCBI Taxonomy" id="1481888"/>
    <lineage>
        <taxon>Eukaryota</taxon>
        <taxon>Sar</taxon>
        <taxon>Alveolata</taxon>
        <taxon>Ciliophora</taxon>
        <taxon>Postciliodesmatophora</taxon>
        <taxon>Heterotrichea</taxon>
        <taxon>Heterotrichida</taxon>
        <taxon>Blepharismidae</taxon>
        <taxon>Blepharisma</taxon>
    </lineage>
</organism>
<keyword evidence="4" id="KW-1185">Reference proteome</keyword>
<name>A0AAU9IQD8_9CILI</name>
<protein>
    <submittedName>
        <fullName evidence="2">Uncharacterized protein</fullName>
    </submittedName>
</protein>
<dbReference type="EMBL" id="CAJZBQ010000016">
    <property type="protein sequence ID" value="CAG9316697.1"/>
    <property type="molecule type" value="Genomic_DNA"/>
</dbReference>
<dbReference type="Proteomes" id="UP001162131">
    <property type="component" value="Unassembled WGS sequence"/>
</dbReference>
<sequence>MAAEQYKDYWKGYTDGHKGAAHAKNQPWYLYRNFRGPVQTVVPEPKRQPQVYNRWTNDARTKAALRWCGKWLFATRKQRLFMVILAAFTVEKVDTWILHSITRYNNLECTMEYAYKKEREWKEHLEAEKARRRALGLPEDGEEEEVEESEE</sequence>
<dbReference type="EMBL" id="CAJZBQ010000062">
    <property type="protein sequence ID" value="CAG9335705.1"/>
    <property type="molecule type" value="Genomic_DNA"/>
</dbReference>
<reference evidence="2" key="1">
    <citation type="submission" date="2021-09" db="EMBL/GenBank/DDBJ databases">
        <authorList>
            <consortium name="AG Swart"/>
            <person name="Singh M."/>
            <person name="Singh A."/>
            <person name="Seah K."/>
            <person name="Emmerich C."/>
        </authorList>
    </citation>
    <scope>NUCLEOTIDE SEQUENCE</scope>
    <source>
        <strain evidence="2">ATCC30299</strain>
    </source>
</reference>